<accession>A0AAV3X3I3</accession>
<reference evidence="2" key="1">
    <citation type="submission" date="2019-10" db="EMBL/GenBank/DDBJ databases">
        <title>Draft genome sequece of Microseira wollei NIES-4236.</title>
        <authorList>
            <person name="Yamaguchi H."/>
            <person name="Suzuki S."/>
            <person name="Kawachi M."/>
        </authorList>
    </citation>
    <scope>NUCLEOTIDE SEQUENCE</scope>
    <source>
        <strain evidence="2">NIES-4236</strain>
    </source>
</reference>
<organism evidence="2 3">
    <name type="scientific">Microseira wollei NIES-4236</name>
    <dbReference type="NCBI Taxonomy" id="2530354"/>
    <lineage>
        <taxon>Bacteria</taxon>
        <taxon>Bacillati</taxon>
        <taxon>Cyanobacteriota</taxon>
        <taxon>Cyanophyceae</taxon>
        <taxon>Oscillatoriophycideae</taxon>
        <taxon>Aerosakkonematales</taxon>
        <taxon>Aerosakkonemataceae</taxon>
        <taxon>Microseira</taxon>
    </lineage>
</organism>
<dbReference type="EMBL" id="BLAY01000004">
    <property type="protein sequence ID" value="GET35766.1"/>
    <property type="molecule type" value="Genomic_DNA"/>
</dbReference>
<dbReference type="Proteomes" id="UP001050975">
    <property type="component" value="Unassembled WGS sequence"/>
</dbReference>
<keyword evidence="1" id="KW-0472">Membrane</keyword>
<feature type="transmembrane region" description="Helical" evidence="1">
    <location>
        <begin position="46"/>
        <end position="69"/>
    </location>
</feature>
<dbReference type="AlphaFoldDB" id="A0AAV3X3I3"/>
<gene>
    <name evidence="2" type="ORF">MiSe_05110</name>
</gene>
<evidence type="ECO:0000256" key="1">
    <source>
        <dbReference type="SAM" id="Phobius"/>
    </source>
</evidence>
<protein>
    <submittedName>
        <fullName evidence="2">Uncharacterized protein</fullName>
    </submittedName>
</protein>
<feature type="transmembrane region" description="Helical" evidence="1">
    <location>
        <begin position="75"/>
        <end position="94"/>
    </location>
</feature>
<name>A0AAV3X3I3_9CYAN</name>
<evidence type="ECO:0000313" key="3">
    <source>
        <dbReference type="Proteomes" id="UP001050975"/>
    </source>
</evidence>
<evidence type="ECO:0000313" key="2">
    <source>
        <dbReference type="EMBL" id="GET35766.1"/>
    </source>
</evidence>
<sequence length="224" mass="24862">MQPDLVGLEITKGELKRLIGVDPDDVFRTSILRNAQKRWSLFLNEILIGLALTPIIVGVIYTFVIFPILGSSIPTAIALLIIVPIIVATGRWFLSQKNRSKLLVSLLDEVDKYHAVINAIHINDQLEAAGTAGTSLSDRAKVIAGLQLTRDDLVRALKTERILRENKQVISTNPELFANNLRTLQAMQTSSDQASEYGRLLNDALQIAVDVQAEMRKLQQKRIG</sequence>
<proteinExistence type="predicted"/>
<keyword evidence="1" id="KW-1133">Transmembrane helix</keyword>
<comment type="caution">
    <text evidence="2">The sequence shown here is derived from an EMBL/GenBank/DDBJ whole genome shotgun (WGS) entry which is preliminary data.</text>
</comment>
<keyword evidence="1" id="KW-0812">Transmembrane</keyword>
<keyword evidence="3" id="KW-1185">Reference proteome</keyword>